<evidence type="ECO:0000259" key="2">
    <source>
        <dbReference type="Pfam" id="PF03972"/>
    </source>
</evidence>
<accession>A0AAJ0DGL5</accession>
<dbReference type="AlphaFoldDB" id="A0AAJ0DGL5"/>
<dbReference type="InterPro" id="IPR036148">
    <property type="entry name" value="MmgE/PrpD_sf"/>
</dbReference>
<evidence type="ECO:0000256" key="1">
    <source>
        <dbReference type="ARBA" id="ARBA00006174"/>
    </source>
</evidence>
<dbReference type="Pfam" id="PF03972">
    <property type="entry name" value="MmgE_PrpD_N"/>
    <property type="match status" value="1"/>
</dbReference>
<evidence type="ECO:0000313" key="4">
    <source>
        <dbReference type="Proteomes" id="UP001271007"/>
    </source>
</evidence>
<sequence length="293" mass="30790">MLLMGWSAADFEYEHTIEGATSASSVFPALLCVAAAHHKTGEEFLAALAVGYELATRIAAATTLGVEDVLGFHAAGLAGPATAAAVGSLLHWDVETVASGMGVASSSAAGLLAYLSTGADTRDLHAARAGQLGAEAAFMAHAGVLGPRDVLENPEGYLHAFSRHPKWHMLNAKLGKDWTSAAMTLKLAPVHVWAQGFAYAIDQYRKQEKATWTAEDIKNVTIFAGPAILDPMRYARAAERKFANVARVLGVTAEGQELKYSIKHLAAVEDMSALMGKMVSMGKLAVSNVAAQG</sequence>
<comment type="similarity">
    <text evidence="1">Belongs to the PrpD family.</text>
</comment>
<protein>
    <recommendedName>
        <fullName evidence="2">MmgE/PrpD N-terminal domain-containing protein</fullName>
    </recommendedName>
</protein>
<dbReference type="GO" id="GO:0016829">
    <property type="term" value="F:lyase activity"/>
    <property type="evidence" value="ECO:0007669"/>
    <property type="project" value="InterPro"/>
</dbReference>
<keyword evidence="4" id="KW-1185">Reference proteome</keyword>
<dbReference type="InterPro" id="IPR005656">
    <property type="entry name" value="MmgE_PrpD"/>
</dbReference>
<dbReference type="Proteomes" id="UP001271007">
    <property type="component" value="Unassembled WGS sequence"/>
</dbReference>
<dbReference type="Gene3D" id="1.10.4100.10">
    <property type="entry name" value="2-methylcitrate dehydratase PrpD"/>
    <property type="match status" value="1"/>
</dbReference>
<dbReference type="PANTHER" id="PTHR16943">
    <property type="entry name" value="2-METHYLCITRATE DEHYDRATASE-RELATED"/>
    <property type="match status" value="1"/>
</dbReference>
<proteinExistence type="inferred from homology"/>
<dbReference type="InterPro" id="IPR045336">
    <property type="entry name" value="MmgE_PrpD_N"/>
</dbReference>
<evidence type="ECO:0000313" key="3">
    <source>
        <dbReference type="EMBL" id="KAK3053699.1"/>
    </source>
</evidence>
<name>A0AAJ0DGL5_9PEZI</name>
<feature type="domain" description="MmgE/PrpD N-terminal" evidence="2">
    <location>
        <begin position="7"/>
        <end position="168"/>
    </location>
</feature>
<dbReference type="InterPro" id="IPR042183">
    <property type="entry name" value="MmgE/PrpD_sf_1"/>
</dbReference>
<dbReference type="SUPFAM" id="SSF103378">
    <property type="entry name" value="2-methylcitrate dehydratase PrpD"/>
    <property type="match status" value="1"/>
</dbReference>
<comment type="caution">
    <text evidence="3">The sequence shown here is derived from an EMBL/GenBank/DDBJ whole genome shotgun (WGS) entry which is preliminary data.</text>
</comment>
<reference evidence="3" key="1">
    <citation type="submission" date="2023-04" db="EMBL/GenBank/DDBJ databases">
        <title>Black Yeasts Isolated from many extreme environments.</title>
        <authorList>
            <person name="Coleine C."/>
            <person name="Stajich J.E."/>
            <person name="Selbmann L."/>
        </authorList>
    </citation>
    <scope>NUCLEOTIDE SEQUENCE</scope>
    <source>
        <strain evidence="3">CCFEE 5312</strain>
    </source>
</reference>
<dbReference type="EMBL" id="JAWDJX010000015">
    <property type="protein sequence ID" value="KAK3053699.1"/>
    <property type="molecule type" value="Genomic_DNA"/>
</dbReference>
<organism evidence="3 4">
    <name type="scientific">Extremus antarcticus</name>
    <dbReference type="NCBI Taxonomy" id="702011"/>
    <lineage>
        <taxon>Eukaryota</taxon>
        <taxon>Fungi</taxon>
        <taxon>Dikarya</taxon>
        <taxon>Ascomycota</taxon>
        <taxon>Pezizomycotina</taxon>
        <taxon>Dothideomycetes</taxon>
        <taxon>Dothideomycetidae</taxon>
        <taxon>Mycosphaerellales</taxon>
        <taxon>Extremaceae</taxon>
        <taxon>Extremus</taxon>
    </lineage>
</organism>
<gene>
    <name evidence="3" type="ORF">LTR09_005443</name>
</gene>
<dbReference type="PANTHER" id="PTHR16943:SF8">
    <property type="entry name" value="2-METHYLCITRATE DEHYDRATASE"/>
    <property type="match status" value="1"/>
</dbReference>